<dbReference type="Proteomes" id="UP001500016">
    <property type="component" value="Unassembled WGS sequence"/>
</dbReference>
<gene>
    <name evidence="1" type="ORF">GCM10009801_19160</name>
</gene>
<evidence type="ECO:0000313" key="2">
    <source>
        <dbReference type="Proteomes" id="UP001500016"/>
    </source>
</evidence>
<reference evidence="1 2" key="1">
    <citation type="journal article" date="2019" name="Int. J. Syst. Evol. Microbiol.">
        <title>The Global Catalogue of Microorganisms (GCM) 10K type strain sequencing project: providing services to taxonomists for standard genome sequencing and annotation.</title>
        <authorList>
            <consortium name="The Broad Institute Genomics Platform"/>
            <consortium name="The Broad Institute Genome Sequencing Center for Infectious Disease"/>
            <person name="Wu L."/>
            <person name="Ma J."/>
        </authorList>
    </citation>
    <scope>NUCLEOTIDE SEQUENCE [LARGE SCALE GENOMIC DNA]</scope>
    <source>
        <strain evidence="1 2">JCM 15478</strain>
    </source>
</reference>
<evidence type="ECO:0000313" key="1">
    <source>
        <dbReference type="EMBL" id="GAA2069460.1"/>
    </source>
</evidence>
<name>A0ABN2VRP4_9ACTN</name>
<sequence>MPDKDIERCVKRLTDGSVHAVTANDTSLAYAATLEPSTFAPAGLGTAAHRGARVGRRHG</sequence>
<dbReference type="EMBL" id="BAAAPE010000005">
    <property type="protein sequence ID" value="GAA2069460.1"/>
    <property type="molecule type" value="Genomic_DNA"/>
</dbReference>
<comment type="caution">
    <text evidence="1">The sequence shown here is derived from an EMBL/GenBank/DDBJ whole genome shotgun (WGS) entry which is preliminary data.</text>
</comment>
<accession>A0ABN2VRP4</accession>
<proteinExistence type="predicted"/>
<protein>
    <submittedName>
        <fullName evidence="1">Uncharacterized protein</fullName>
    </submittedName>
</protein>
<keyword evidence="2" id="KW-1185">Reference proteome</keyword>
<organism evidence="1 2">
    <name type="scientific">Streptomyces albiaxialis</name>
    <dbReference type="NCBI Taxonomy" id="329523"/>
    <lineage>
        <taxon>Bacteria</taxon>
        <taxon>Bacillati</taxon>
        <taxon>Actinomycetota</taxon>
        <taxon>Actinomycetes</taxon>
        <taxon>Kitasatosporales</taxon>
        <taxon>Streptomycetaceae</taxon>
        <taxon>Streptomyces</taxon>
    </lineage>
</organism>